<dbReference type="GO" id="GO:0006955">
    <property type="term" value="P:immune response"/>
    <property type="evidence" value="ECO:0007669"/>
    <property type="project" value="TreeGrafter"/>
</dbReference>
<keyword evidence="2" id="KW-1133">Transmembrane helix</keyword>
<sequence>MGNKKSTPPPPKEFDQEWRKTDWSKQKRKAMVDELKNLNLDKSEVGLLRCLLIGPVGAGKSSFIDSVNNIFQGRITQSALVASNSQKSFTKTVSCFKFVVWCYSSQNITFDKTWSPGIVLLIFVYFCLNYFFLQYKTHYIRNGANHLPFAINDIMGLENEDECGIHPDDIMKALQGHLNEG</sequence>
<evidence type="ECO:0000256" key="1">
    <source>
        <dbReference type="SAM" id="MobiDB-lite"/>
    </source>
</evidence>
<dbReference type="PANTHER" id="PTHR14241">
    <property type="entry name" value="INTERFERON-INDUCED PROTEIN 44"/>
    <property type="match status" value="1"/>
</dbReference>
<dbReference type="InterPro" id="IPR027417">
    <property type="entry name" value="P-loop_NTPase"/>
</dbReference>
<name>A0A6Q2ZI35_ESOLU</name>
<dbReference type="GeneTree" id="ENSGT00940000160560"/>
<feature type="compositionally biased region" description="Basic and acidic residues" evidence="1">
    <location>
        <begin position="12"/>
        <end position="22"/>
    </location>
</feature>
<dbReference type="Proteomes" id="UP000265140">
    <property type="component" value="Chromosome 17"/>
</dbReference>
<reference evidence="3" key="3">
    <citation type="submission" date="2025-09" db="UniProtKB">
        <authorList>
            <consortium name="Ensembl"/>
        </authorList>
    </citation>
    <scope>IDENTIFICATION</scope>
</reference>
<dbReference type="FunCoup" id="A0A6Q2ZI35">
    <property type="interactions" value="1"/>
</dbReference>
<keyword evidence="2" id="KW-0472">Membrane</keyword>
<protein>
    <submittedName>
        <fullName evidence="3">Uncharacterized protein</fullName>
    </submittedName>
</protein>
<accession>A0A6Q2ZI35</accession>
<evidence type="ECO:0000313" key="3">
    <source>
        <dbReference type="Ensembl" id="ENSELUP00000077461.2"/>
    </source>
</evidence>
<evidence type="ECO:0000256" key="2">
    <source>
        <dbReference type="SAM" id="Phobius"/>
    </source>
</evidence>
<dbReference type="Bgee" id="ENSELUG00000029755">
    <property type="expression patterns" value="Expressed in spleen and 12 other cell types or tissues"/>
</dbReference>
<dbReference type="PANTHER" id="PTHR14241:SF1">
    <property type="entry name" value="INTERFERON-INDUCED PROTEIN 44-RELATED"/>
    <property type="match status" value="1"/>
</dbReference>
<reference evidence="3" key="1">
    <citation type="submission" date="2020-02" db="EMBL/GenBank/DDBJ databases">
        <title>Esox lucius (northern pike) genome, fEsoLuc1, primary haplotype.</title>
        <authorList>
            <person name="Myers G."/>
            <person name="Karagic N."/>
            <person name="Meyer A."/>
            <person name="Pippel M."/>
            <person name="Reichard M."/>
            <person name="Winkler S."/>
            <person name="Tracey A."/>
            <person name="Sims Y."/>
            <person name="Howe K."/>
            <person name="Rhie A."/>
            <person name="Formenti G."/>
            <person name="Durbin R."/>
            <person name="Fedrigo O."/>
            <person name="Jarvis E.D."/>
        </authorList>
    </citation>
    <scope>NUCLEOTIDE SEQUENCE [LARGE SCALE GENOMIC DNA]</scope>
</reference>
<dbReference type="SUPFAM" id="SSF52540">
    <property type="entry name" value="P-loop containing nucleoside triphosphate hydrolases"/>
    <property type="match status" value="1"/>
</dbReference>
<keyword evidence="2" id="KW-0812">Transmembrane</keyword>
<dbReference type="Ensembl" id="ENSELUT00000053022.2">
    <property type="protein sequence ID" value="ENSELUP00000077461.2"/>
    <property type="gene ID" value="ENSELUG00000029755.2"/>
</dbReference>
<dbReference type="OMA" id="HAGEDHI"/>
<reference evidence="3" key="2">
    <citation type="submission" date="2025-08" db="UniProtKB">
        <authorList>
            <consortium name="Ensembl"/>
        </authorList>
    </citation>
    <scope>IDENTIFICATION</scope>
</reference>
<dbReference type="InParanoid" id="A0A6Q2ZI35"/>
<feature type="transmembrane region" description="Helical" evidence="2">
    <location>
        <begin position="114"/>
        <end position="133"/>
    </location>
</feature>
<proteinExistence type="predicted"/>
<evidence type="ECO:0000313" key="4">
    <source>
        <dbReference type="Proteomes" id="UP000265140"/>
    </source>
</evidence>
<feature type="region of interest" description="Disordered" evidence="1">
    <location>
        <begin position="1"/>
        <end position="22"/>
    </location>
</feature>
<organism evidence="3 4">
    <name type="scientific">Esox lucius</name>
    <name type="common">Northern pike</name>
    <dbReference type="NCBI Taxonomy" id="8010"/>
    <lineage>
        <taxon>Eukaryota</taxon>
        <taxon>Metazoa</taxon>
        <taxon>Chordata</taxon>
        <taxon>Craniata</taxon>
        <taxon>Vertebrata</taxon>
        <taxon>Euteleostomi</taxon>
        <taxon>Actinopterygii</taxon>
        <taxon>Neopterygii</taxon>
        <taxon>Teleostei</taxon>
        <taxon>Protacanthopterygii</taxon>
        <taxon>Esociformes</taxon>
        <taxon>Esocidae</taxon>
        <taxon>Esox</taxon>
    </lineage>
</organism>
<dbReference type="AlphaFoldDB" id="A0A6Q2ZI35"/>
<keyword evidence="4" id="KW-1185">Reference proteome</keyword>